<keyword evidence="1" id="KW-0812">Transmembrane</keyword>
<evidence type="ECO:0000313" key="2">
    <source>
        <dbReference type="EMBL" id="CAA6811075.1"/>
    </source>
</evidence>
<keyword evidence="1" id="KW-1133">Transmembrane helix</keyword>
<protein>
    <submittedName>
        <fullName evidence="2">Uncharacterized protein</fullName>
    </submittedName>
</protein>
<evidence type="ECO:0000256" key="1">
    <source>
        <dbReference type="SAM" id="Phobius"/>
    </source>
</evidence>
<sequence length="349" mass="40046">MDNILPAYDDPLFSILIIIILILIVAVSSLIVGNYKEKKKKNSLEKFLCGFKKDNAVLNIEEMPFEKALIKPLSLLAQAFKTQGEYQKSINLNLYLIDNISNFFEKEKILEQLGETYLKAGFLKRSKLIYLEILNKHPRNKKALYYLGIVYELMHEFDKALETLTPLEILGEKTEKLQAHIELSKLLEQKKLSKAEKVSQLTALLQEKNYPYRRIMKALFTLDLNVAWENIENDRIGSILDILWFLPSLNLNFDIISNNETLSAIYLAKGSLETEELNKRSNIFSIDTIIASKIGNKTNVDLLFSYGCGKCKNHFPIGFTRCPKCYAIDAIQIKETLVQKQSQTSYSLL</sequence>
<dbReference type="Gene3D" id="1.25.40.10">
    <property type="entry name" value="Tetratricopeptide repeat domain"/>
    <property type="match status" value="1"/>
</dbReference>
<dbReference type="EMBL" id="CACVAP010000061">
    <property type="protein sequence ID" value="CAA6811075.1"/>
    <property type="molecule type" value="Genomic_DNA"/>
</dbReference>
<accession>A0A6S6T2W2</accession>
<feature type="transmembrane region" description="Helical" evidence="1">
    <location>
        <begin position="12"/>
        <end position="32"/>
    </location>
</feature>
<reference evidence="2" key="1">
    <citation type="submission" date="2020-01" db="EMBL/GenBank/DDBJ databases">
        <authorList>
            <person name="Meier V. D."/>
            <person name="Meier V D."/>
        </authorList>
    </citation>
    <scope>NUCLEOTIDE SEQUENCE</scope>
    <source>
        <strain evidence="2">HLG_WM_MAG_06</strain>
    </source>
</reference>
<keyword evidence="1" id="KW-0472">Membrane</keyword>
<organism evidence="2">
    <name type="scientific">uncultured Sulfurovum sp</name>
    <dbReference type="NCBI Taxonomy" id="269237"/>
    <lineage>
        <taxon>Bacteria</taxon>
        <taxon>Pseudomonadati</taxon>
        <taxon>Campylobacterota</taxon>
        <taxon>Epsilonproteobacteria</taxon>
        <taxon>Campylobacterales</taxon>
        <taxon>Sulfurovaceae</taxon>
        <taxon>Sulfurovum</taxon>
        <taxon>environmental samples</taxon>
    </lineage>
</organism>
<dbReference type="InterPro" id="IPR011990">
    <property type="entry name" value="TPR-like_helical_dom_sf"/>
</dbReference>
<dbReference type="SUPFAM" id="SSF48452">
    <property type="entry name" value="TPR-like"/>
    <property type="match status" value="1"/>
</dbReference>
<proteinExistence type="predicted"/>
<name>A0A6S6T2W2_9BACT</name>
<gene>
    <name evidence="2" type="ORF">HELGO_WM5263</name>
</gene>
<dbReference type="AlphaFoldDB" id="A0A6S6T2W2"/>